<proteinExistence type="predicted"/>
<dbReference type="GO" id="GO:0005524">
    <property type="term" value="F:ATP binding"/>
    <property type="evidence" value="ECO:0007669"/>
    <property type="project" value="UniProtKB-KW"/>
</dbReference>
<dbReference type="KEGG" id="arue:QQX03_05755"/>
<keyword evidence="3 7" id="KW-0067">ATP-binding</keyword>
<evidence type="ECO:0000256" key="3">
    <source>
        <dbReference type="ARBA" id="ARBA00022840"/>
    </source>
</evidence>
<dbReference type="InterPro" id="IPR017871">
    <property type="entry name" value="ABC_transporter-like_CS"/>
</dbReference>
<protein>
    <submittedName>
        <fullName evidence="7">ATP-binding cassette domain-containing protein</fullName>
    </submittedName>
</protein>
<dbReference type="Gene3D" id="3.40.50.300">
    <property type="entry name" value="P-loop containing nucleotide triphosphate hydrolases"/>
    <property type="match status" value="1"/>
</dbReference>
<evidence type="ECO:0000256" key="4">
    <source>
        <dbReference type="ARBA" id="ARBA00022967"/>
    </source>
</evidence>
<evidence type="ECO:0000313" key="8">
    <source>
        <dbReference type="Proteomes" id="UP001231445"/>
    </source>
</evidence>
<dbReference type="PANTHER" id="PTHR42794:SF1">
    <property type="entry name" value="HEMIN IMPORT ATP-BINDING PROTEIN HMUV"/>
    <property type="match status" value="1"/>
</dbReference>
<evidence type="ECO:0000256" key="2">
    <source>
        <dbReference type="ARBA" id="ARBA00022741"/>
    </source>
</evidence>
<dbReference type="GO" id="GO:0016887">
    <property type="term" value="F:ATP hydrolysis activity"/>
    <property type="evidence" value="ECO:0007669"/>
    <property type="project" value="InterPro"/>
</dbReference>
<dbReference type="PROSITE" id="PS50893">
    <property type="entry name" value="ABC_TRANSPORTER_2"/>
    <property type="match status" value="1"/>
</dbReference>
<evidence type="ECO:0000313" key="7">
    <source>
        <dbReference type="EMBL" id="WIW96603.1"/>
    </source>
</evidence>
<feature type="domain" description="ABC transporter" evidence="6">
    <location>
        <begin position="3"/>
        <end position="231"/>
    </location>
</feature>
<dbReference type="Pfam" id="PF00005">
    <property type="entry name" value="ABC_tran"/>
    <property type="match status" value="1"/>
</dbReference>
<evidence type="ECO:0000256" key="5">
    <source>
        <dbReference type="ARBA" id="ARBA00037066"/>
    </source>
</evidence>
<keyword evidence="2" id="KW-0547">Nucleotide-binding</keyword>
<evidence type="ECO:0000256" key="1">
    <source>
        <dbReference type="ARBA" id="ARBA00022448"/>
    </source>
</evidence>
<dbReference type="PROSITE" id="PS00211">
    <property type="entry name" value="ABC_TRANSPORTER_1"/>
    <property type="match status" value="1"/>
</dbReference>
<dbReference type="SUPFAM" id="SSF52540">
    <property type="entry name" value="P-loop containing nucleoside triphosphate hydrolases"/>
    <property type="match status" value="1"/>
</dbReference>
<reference evidence="7 8" key="1">
    <citation type="submission" date="2023-06" db="EMBL/GenBank/DDBJ databases">
        <title>Altererythrobacter rubellus NBRC 112769 genome.</title>
        <authorList>
            <person name="Zhang K."/>
        </authorList>
    </citation>
    <scope>NUCLEOTIDE SEQUENCE [LARGE SCALE GENOMIC DNA]</scope>
    <source>
        <strain evidence="7 8">NBRC 112769</strain>
    </source>
</reference>
<dbReference type="AlphaFoldDB" id="A0A9Y2B9M4"/>
<dbReference type="CDD" id="cd03214">
    <property type="entry name" value="ABC_Iron-Siderophores_B12_Hemin"/>
    <property type="match status" value="1"/>
</dbReference>
<organism evidence="7 8">
    <name type="scientific">Altererythrobacter rubellus</name>
    <dbReference type="NCBI Taxonomy" id="2173831"/>
    <lineage>
        <taxon>Bacteria</taxon>
        <taxon>Pseudomonadati</taxon>
        <taxon>Pseudomonadota</taxon>
        <taxon>Alphaproteobacteria</taxon>
        <taxon>Sphingomonadales</taxon>
        <taxon>Erythrobacteraceae</taxon>
        <taxon>Altererythrobacter</taxon>
    </lineage>
</organism>
<dbReference type="EMBL" id="CP127221">
    <property type="protein sequence ID" value="WIW96603.1"/>
    <property type="molecule type" value="Genomic_DNA"/>
</dbReference>
<dbReference type="PANTHER" id="PTHR42794">
    <property type="entry name" value="HEMIN IMPORT ATP-BINDING PROTEIN HMUV"/>
    <property type="match status" value="1"/>
</dbReference>
<dbReference type="InterPro" id="IPR003439">
    <property type="entry name" value="ABC_transporter-like_ATP-bd"/>
</dbReference>
<accession>A0A9Y2B9M4</accession>
<dbReference type="InterPro" id="IPR003593">
    <property type="entry name" value="AAA+_ATPase"/>
</dbReference>
<dbReference type="SMART" id="SM00382">
    <property type="entry name" value="AAA"/>
    <property type="match status" value="1"/>
</dbReference>
<dbReference type="Proteomes" id="UP001231445">
    <property type="component" value="Chromosome"/>
</dbReference>
<evidence type="ECO:0000259" key="6">
    <source>
        <dbReference type="PROSITE" id="PS50893"/>
    </source>
</evidence>
<dbReference type="InterPro" id="IPR027417">
    <property type="entry name" value="P-loop_NTPase"/>
</dbReference>
<name>A0A9Y2B9M4_9SPHN</name>
<sequence length="250" mass="26491">MILCADNISLSRGARLVLDQVSIRLEPGKITAICGANGAGKSSLLMALAGLLETKAGCVLLAENELSGLHPQIRAQRIGYLPQEAEIAWDVAVENLVRLGRMPYRDRGDAAVEAAIAALDLEGLRHRPASQLSGGEKARALLARVLAGEPQWILADEPLAALDLAHQQTLLSHLRKAANAGAGVVIVMHDLAAAMNHADRVIVLSEDEFAGHVAADGAPEEALSAHNIKRVWGVDARWIGEPGARALITY</sequence>
<gene>
    <name evidence="7" type="ORF">QQX03_05755</name>
</gene>
<comment type="function">
    <text evidence="5">Part of the ABC transporter complex HmuTUV involved in hemin import. Responsible for energy coupling to the transport system.</text>
</comment>
<keyword evidence="8" id="KW-1185">Reference proteome</keyword>
<dbReference type="RefSeq" id="WP_285976906.1">
    <property type="nucleotide sequence ID" value="NZ_CP127221.1"/>
</dbReference>
<keyword evidence="4" id="KW-1278">Translocase</keyword>
<keyword evidence="1" id="KW-0813">Transport</keyword>